<comment type="subcellular location">
    <subcellularLocation>
        <location evidence="8">Mitochondrion</location>
    </subcellularLocation>
    <subcellularLocation>
        <location evidence="8">Mitochondrion inner membrane</location>
    </subcellularLocation>
</comment>
<dbReference type="GO" id="GO:0045259">
    <property type="term" value="C:proton-transporting ATP synthase complex"/>
    <property type="evidence" value="ECO:0007669"/>
    <property type="project" value="UniProtKB-KW"/>
</dbReference>
<comment type="similarity">
    <text evidence="8">Belongs to the eukaryotic ATPase B chain family.</text>
</comment>
<keyword evidence="4 8" id="KW-0999">Mitochondrion inner membrane</keyword>
<keyword evidence="2 8" id="KW-0138">CF(0)</keyword>
<gene>
    <name evidence="10" type="ORF">KGF57_002602</name>
</gene>
<dbReference type="SUPFAM" id="SSF161060">
    <property type="entry name" value="ATP synthase B chain-like"/>
    <property type="match status" value="1"/>
</dbReference>
<dbReference type="GeneID" id="76150661"/>
<evidence type="ECO:0000256" key="3">
    <source>
        <dbReference type="ARBA" id="ARBA00022781"/>
    </source>
</evidence>
<evidence type="ECO:0000256" key="6">
    <source>
        <dbReference type="ARBA" id="ARBA00023128"/>
    </source>
</evidence>
<dbReference type="Pfam" id="PF05405">
    <property type="entry name" value="Mt_ATP-synt_B"/>
    <property type="match status" value="1"/>
</dbReference>
<feature type="region of interest" description="Disordered" evidence="9">
    <location>
        <begin position="1"/>
        <end position="45"/>
    </location>
</feature>
<dbReference type="PANTHER" id="PTHR12733:SF3">
    <property type="entry name" value="ATP SYNTHASE F(0) COMPLEX SUBUNIT B1, MITOCHONDRIAL"/>
    <property type="match status" value="1"/>
</dbReference>
<keyword evidence="1 8" id="KW-0813">Transport</keyword>
<comment type="subunit">
    <text evidence="8">F-type ATPases have 2 components, CF(1) - the catalytic core - and CF(0) - the membrane proton channel. In yeast, the dimeric form of ATP synthase consists of 17 polypeptides: alpha, beta, gamma, delta, epsilon, 4 (B), 5 (OSCP), 6 (A), 8, 9 (C), d, E (Tim11), f, g, h, i/j and k.</text>
</comment>
<dbReference type="FunFam" id="1.20.5.2210:FF:000002">
    <property type="entry name" value="ATP synthase subunit 4 mitochondrial"/>
    <property type="match status" value="1"/>
</dbReference>
<evidence type="ECO:0000256" key="4">
    <source>
        <dbReference type="ARBA" id="ARBA00022792"/>
    </source>
</evidence>
<evidence type="ECO:0000256" key="8">
    <source>
        <dbReference type="RuleBase" id="RU368017"/>
    </source>
</evidence>
<keyword evidence="7 8" id="KW-0472">Membrane</keyword>
<name>A0AAD5FYT0_9ASCO</name>
<organism evidence="10 11">
    <name type="scientific">Candida theae</name>
    <dbReference type="NCBI Taxonomy" id="1198502"/>
    <lineage>
        <taxon>Eukaryota</taxon>
        <taxon>Fungi</taxon>
        <taxon>Dikarya</taxon>
        <taxon>Ascomycota</taxon>
        <taxon>Saccharomycotina</taxon>
        <taxon>Pichiomycetes</taxon>
        <taxon>Debaryomycetaceae</taxon>
        <taxon>Candida/Lodderomyces clade</taxon>
        <taxon>Candida</taxon>
    </lineage>
</organism>
<dbReference type="GO" id="GO:0046933">
    <property type="term" value="F:proton-transporting ATP synthase activity, rotational mechanism"/>
    <property type="evidence" value="ECO:0007669"/>
    <property type="project" value="TreeGrafter"/>
</dbReference>
<protein>
    <recommendedName>
        <fullName evidence="8">ATP synthase subunit 4</fullName>
    </recommendedName>
</protein>
<evidence type="ECO:0000256" key="2">
    <source>
        <dbReference type="ARBA" id="ARBA00022547"/>
    </source>
</evidence>
<dbReference type="EMBL" id="JAIHNG010000118">
    <property type="protein sequence ID" value="KAI5958247.1"/>
    <property type="molecule type" value="Genomic_DNA"/>
</dbReference>
<comment type="caution">
    <text evidence="10">The sequence shown here is derived from an EMBL/GenBank/DDBJ whole genome shotgun (WGS) entry which is preliminary data.</text>
</comment>
<dbReference type="PANTHER" id="PTHR12733">
    <property type="entry name" value="MITOCHONDRIAL ATP SYNTHASE B CHAIN"/>
    <property type="match status" value="1"/>
</dbReference>
<dbReference type="GO" id="GO:0005743">
    <property type="term" value="C:mitochondrial inner membrane"/>
    <property type="evidence" value="ECO:0007669"/>
    <property type="project" value="UniProtKB-SubCell"/>
</dbReference>
<keyword evidence="6 8" id="KW-0496">Mitochondrion</keyword>
<proteinExistence type="inferred from homology"/>
<keyword evidence="3 8" id="KW-0375">Hydrogen ion transport</keyword>
<evidence type="ECO:0000313" key="11">
    <source>
        <dbReference type="Proteomes" id="UP001204833"/>
    </source>
</evidence>
<sequence>MPEVDRQSRLVASRKKRANGASSGSPEVSADLMDNGDHTTSNVDPTAQIETGHAIGLRYLSTPVDPKQKAQSIVDALPGTNLLSKTGILATSAAAAVYGLSNGLIIIHDESILVLTFTIFTALVVKFIAPLYTEWADGEIKKVNDLLNGARNKHIQAVEHRIQSVGELKDVVSQTKDLFNLSKETAKYEADSFVLKQKLEVASEARNVLDSWVRFEQQQRQIEQEQLANSVIEKVNKEIENPKFQEKVLAEAIADVEKLFNKSK</sequence>
<dbReference type="Proteomes" id="UP001204833">
    <property type="component" value="Unassembled WGS sequence"/>
</dbReference>
<accession>A0AAD5FYT0</accession>
<keyword evidence="5 8" id="KW-0406">Ion transport</keyword>
<dbReference type="Gene3D" id="1.20.5.2210">
    <property type="match status" value="1"/>
</dbReference>
<evidence type="ECO:0000313" key="10">
    <source>
        <dbReference type="EMBL" id="KAI5958247.1"/>
    </source>
</evidence>
<evidence type="ECO:0000256" key="7">
    <source>
        <dbReference type="ARBA" id="ARBA00023136"/>
    </source>
</evidence>
<evidence type="ECO:0000256" key="1">
    <source>
        <dbReference type="ARBA" id="ARBA00022448"/>
    </source>
</evidence>
<dbReference type="InterPro" id="IPR008688">
    <property type="entry name" value="ATP_synth_Bsub_B/MI25"/>
</dbReference>
<dbReference type="InterPro" id="IPR013837">
    <property type="entry name" value="ATP_synth_F0_suB"/>
</dbReference>
<keyword evidence="11" id="KW-1185">Reference proteome</keyword>
<dbReference type="AlphaFoldDB" id="A0AAD5FYT0"/>
<dbReference type="RefSeq" id="XP_051608838.1">
    <property type="nucleotide sequence ID" value="XM_051751934.1"/>
</dbReference>
<evidence type="ECO:0000256" key="9">
    <source>
        <dbReference type="SAM" id="MobiDB-lite"/>
    </source>
</evidence>
<evidence type="ECO:0000256" key="5">
    <source>
        <dbReference type="ARBA" id="ARBA00023065"/>
    </source>
</evidence>
<reference evidence="10 11" key="1">
    <citation type="journal article" date="2022" name="DNA Res.">
        <title>Genome analysis of five recently described species of the CUG-Ser clade uncovers Candida theae as a new hybrid lineage with pathogenic potential in the Candida parapsilosis species complex.</title>
        <authorList>
            <person name="Mixao V."/>
            <person name="Del Olmo V."/>
            <person name="Hegedusova E."/>
            <person name="Saus E."/>
            <person name="Pryszcz L."/>
            <person name="Cillingova A."/>
            <person name="Nosek J."/>
            <person name="Gabaldon T."/>
        </authorList>
    </citation>
    <scope>NUCLEOTIDE SEQUENCE [LARGE SCALE GENOMIC DNA]</scope>
    <source>
        <strain evidence="10 11">CBS 12239</strain>
    </source>
</reference>
<comment type="function">
    <text evidence="8">Subunit b, of the mitochondrial membrane ATP synthase complex (F(1)F(0) ATP synthase or Complex V) that produces ATP from ADP in the presence of a proton gradient across the membrane which is generated by electron transport complexes of the respiratory chain. ATP synthase complex consist of a soluble F(1) head domain - the catalytic core - and a membrane F(1) domain - the membrane proton channel. These two domains are linked by a central stalk rotating inside the F(1) region and a stationary peripheral stalk. During catalysis, ATP synthesis in the catalytic domain of F(1) is coupled via a rotary mechanism of the central stalk subunits to proton translocation. In vivo, can only synthesize ATP although its ATP hydrolase activity can be activated artificially in vitro. Part of the complex F(0) domain. Part of the complex F(0) domain and the peripheric stalk, which acts as a stator to hold the catalytic alpha(3)beta(3) subcomplex and subunit a/ATP6 static relative to the rotary elements.</text>
</comment>